<dbReference type="Pfam" id="PF04577">
    <property type="entry name" value="Glyco_transf_61"/>
    <property type="match status" value="1"/>
</dbReference>
<dbReference type="GO" id="GO:0016757">
    <property type="term" value="F:glycosyltransferase activity"/>
    <property type="evidence" value="ECO:0007669"/>
    <property type="project" value="InterPro"/>
</dbReference>
<dbReference type="PANTHER" id="PTHR43685:SF2">
    <property type="entry name" value="GLYCOSYLTRANSFERASE 2-LIKE DOMAIN-CONTAINING PROTEIN"/>
    <property type="match status" value="1"/>
</dbReference>
<dbReference type="SUPFAM" id="SSF53448">
    <property type="entry name" value="Nucleotide-diphospho-sugar transferases"/>
    <property type="match status" value="4"/>
</dbReference>
<feature type="domain" description="Glycosyltransferase 2-like" evidence="2">
    <location>
        <begin position="736"/>
        <end position="876"/>
    </location>
</feature>
<accession>A0A4T2A0R2</accession>
<protein>
    <submittedName>
        <fullName evidence="4">Glycosyltransferase</fullName>
    </submittedName>
</protein>
<keyword evidence="5" id="KW-1185">Reference proteome</keyword>
<dbReference type="PANTHER" id="PTHR43685">
    <property type="entry name" value="GLYCOSYLTRANSFERASE"/>
    <property type="match status" value="1"/>
</dbReference>
<keyword evidence="1" id="KW-0997">Cell inner membrane</keyword>
<dbReference type="InterPro" id="IPR001173">
    <property type="entry name" value="Glyco_trans_2-like"/>
</dbReference>
<dbReference type="InterPro" id="IPR049625">
    <property type="entry name" value="Glyco_transf_61_cat"/>
</dbReference>
<keyword evidence="1" id="KW-0472">Membrane</keyword>
<dbReference type="InterPro" id="IPR029044">
    <property type="entry name" value="Nucleotide-diphossugar_trans"/>
</dbReference>
<dbReference type="OrthoDB" id="9179784at2"/>
<evidence type="ECO:0000313" key="4">
    <source>
        <dbReference type="EMBL" id="TIH09288.1"/>
    </source>
</evidence>
<organism evidence="4 5">
    <name type="scientific">Pseudomonas leptonychotis</name>
    <dbReference type="NCBI Taxonomy" id="2448482"/>
    <lineage>
        <taxon>Bacteria</taxon>
        <taxon>Pseudomonadati</taxon>
        <taxon>Pseudomonadota</taxon>
        <taxon>Gammaproteobacteria</taxon>
        <taxon>Pseudomonadales</taxon>
        <taxon>Pseudomonadaceae</taxon>
        <taxon>Pseudomonas</taxon>
    </lineage>
</organism>
<evidence type="ECO:0000259" key="3">
    <source>
        <dbReference type="Pfam" id="PF04577"/>
    </source>
</evidence>
<gene>
    <name evidence="4" type="ORF">D8779_00770</name>
</gene>
<comment type="caution">
    <text evidence="4">The sequence shown here is derived from an EMBL/GenBank/DDBJ whole genome shotgun (WGS) entry which is preliminary data.</text>
</comment>
<reference evidence="4 5" key="1">
    <citation type="submission" date="2018-10" db="EMBL/GenBank/DDBJ databases">
        <title>Pseudomonas leptonychotis sp. nov., isolated from Weddell seals in Antarctica.</title>
        <authorList>
            <person name="Novakova D."/>
            <person name="Svec P."/>
            <person name="Kralova S."/>
            <person name="Kristofova L."/>
            <person name="Zeman M."/>
            <person name="Pantucek R."/>
            <person name="Maslanova I."/>
            <person name="Sedlacek I."/>
        </authorList>
    </citation>
    <scope>NUCLEOTIDE SEQUENCE [LARGE SCALE GENOMIC DNA]</scope>
    <source>
        <strain evidence="4 5">CCM 8849</strain>
    </source>
</reference>
<dbReference type="InterPro" id="IPR050834">
    <property type="entry name" value="Glycosyltransf_2"/>
</dbReference>
<dbReference type="Pfam" id="PF00535">
    <property type="entry name" value="Glycos_transf_2"/>
    <property type="match status" value="2"/>
</dbReference>
<dbReference type="Pfam" id="PF13641">
    <property type="entry name" value="Glyco_tranf_2_3"/>
    <property type="match status" value="1"/>
</dbReference>
<evidence type="ECO:0000259" key="2">
    <source>
        <dbReference type="Pfam" id="PF00535"/>
    </source>
</evidence>
<dbReference type="RefSeq" id="WP_136662572.1">
    <property type="nucleotide sequence ID" value="NZ_RFLV01000001.1"/>
</dbReference>
<keyword evidence="4" id="KW-0808">Transferase</keyword>
<dbReference type="EMBL" id="RFLV01000001">
    <property type="protein sequence ID" value="TIH09288.1"/>
    <property type="molecule type" value="Genomic_DNA"/>
</dbReference>
<proteinExistence type="predicted"/>
<feature type="domain" description="Glycosyltransferase 61 catalytic" evidence="3">
    <location>
        <begin position="144"/>
        <end position="328"/>
    </location>
</feature>
<feature type="domain" description="Glycosyltransferase 2-like" evidence="2">
    <location>
        <begin position="438"/>
        <end position="602"/>
    </location>
</feature>
<keyword evidence="1" id="KW-1003">Cell membrane</keyword>
<dbReference type="Gene3D" id="3.40.50.2000">
    <property type="entry name" value="Glycogen Phosphorylase B"/>
    <property type="match status" value="1"/>
</dbReference>
<dbReference type="Gene3D" id="3.90.550.10">
    <property type="entry name" value="Spore Coat Polysaccharide Biosynthesis Protein SpsA, Chain A"/>
    <property type="match status" value="4"/>
</dbReference>
<sequence length="1863" mass="206645">MPQWSHLRDTAVSAKVVPVRSAAGCIELMELATASSWSPPPLEMVNFSLEQSVRQATQITLAQYRGRFHDVRLVAGMAGIGDIAHGEYICDGVYDNLGRINNAWYEKHGLRINDSGECQFYCGKGEPLRVANAIAFFGWENGNYAHWLSEKLGRFYWINQAVLPDDTVLLVEAGLPSSIMESLAIFWPREKTVCVEFGRACDVSVLHYFSDTADIWEPRAGYVYRGDEYHIYPTAIAWMACYVKSRCEAIDGQSKAYLIRPPGGNGRTIVNQQEVIRQLQADGFQAFQPEISDFSTQVRSLASCNLAVLGSGAAAANVLWMPQGATLVMLIQDNPQMWYWFFHTLAAAVGVRLVYHPVQGLPGTHTVVFHWSVEFPVSELRHWLAQDAVRREELSQALPEQPLSAEALHGELANRRKPGVLASLSPGLAAPATQVDVTVAVMSYNNAAFIGQTIDSILSQEGVRVEVLVYDDCSKDNSLAVLQGYADEPRLQYEVNAQNLGMTGNYNKCVAAGSGRYIVVLGSDDILYPGHLSSLVEALDANPQAALGYTQCYWIDEQGARTQYAEHPGHRPQSYCGGRDEVIDLLSFDNYITPSAVMLRRSALHLVALPEGGIHRHDMLAGDWELWIRLGRVAPDFVFLRQPTVGYRVHEGQISKSFYGSDRPLREHTEILEISLADAATRNRMIAAAQPIWQLYRQRVEAYTPEVRVPLQARIEAIRNALLDSAERAELECQFSIILTTYNRPDLLKDALGSVEQQSLRDFEVILVNDNGDPVESLLAGYEFPITYLRQGSNRGLSAARNAGLKQARGRYVVYLDDDDIYLPNHLAVLAEAFAAHPRSVVYTGVEYVSERLENGQRIEQGRSRPFEHNAFDRDRLFVQNYIPVNTWAHPRDMLDEVGEFDTGLAAFEDWDMLLRLATRYPFVHVPVVTSEVHTRDQGAGSDHMLGRERKNFPELYQTLYRRYLGSASEALKHGREDMLQSLGVLAEARTEEPALQRWLAERLPTEAENKLINHYLLEHDGGPLIGIVVLDTETDSSLLMRTLKSLSGERCLYATLKIVVLTSSTVPATSAADKLHFIQLAGGEIAEQLNRAISASDFTWFMLARAGDEFTPSGLMVAGLELTANPDCRAIYGDQLQRLPDGSLGGAFLPGFNLDLLLSFPLVMARHWLFRRDVFLAAGGFDAQFADALEFDLLTRLIEAEGLLGLGHVGEPLLITDAPALGDNLDERRVIERHLAQRGYQARVVPGLPARYRIDYGHSATPLVSILIAVDAPLACVQRCLDSLLEKTAYPHYEILLGAHDGADVETQAWLQGIAALADARLRVVSCGDLAQVQNRAAAEAQGDYLLLLSCESVAVSESWLGELLNHAQRPEVGVVGGKLLSSDGRIDQAGLLLGLRGPAGRAFAGEPMDSAGYLQRLQVDQNYSAVSDACLMVRADLYRQLGGLDAALSAYRDVDFCLRVRAAGYLTVWAAHAVLMHEHVYREPVVAEQDALYERHLAAIARDPAYNRNLALSGRGFDLEADVGLTWRPLSWRPLPVVLAHPADPFGCGNYRVIKPFSALKEAGIVDGMMSIGLLQVPDLERFDPDVIVLQRQIGDQRLDAMRRIQKFSRAFTVYELDDYLPNLPLKSVHRAQMPKDILKSLRKGLSFVDRFTVSTAPLAEAFAGLHGDIRVIENRLPVDWWSGLSAKRRRGAKPRVGWAGGVSHTGDLELIADVVKELAGEVEWVFMGMCPDKIRPYVHEVHAGVGIDLYPAALASLDLDLALAPVEQNLFNECKSNLRLLEYGACGFPVVCSDLVCYQGALPVTRVKNRFKDWVDAIRMHVSDPDASARAGDELRRQVQEGWMLEGANLEAWRASWLPD</sequence>
<evidence type="ECO:0000313" key="5">
    <source>
        <dbReference type="Proteomes" id="UP000307541"/>
    </source>
</evidence>
<dbReference type="Proteomes" id="UP000307541">
    <property type="component" value="Unassembled WGS sequence"/>
</dbReference>
<name>A0A4T2A0R2_9PSED</name>
<evidence type="ECO:0000256" key="1">
    <source>
        <dbReference type="ARBA" id="ARBA00022519"/>
    </source>
</evidence>
<dbReference type="SUPFAM" id="SSF53756">
    <property type="entry name" value="UDP-Glycosyltransferase/glycogen phosphorylase"/>
    <property type="match status" value="1"/>
</dbReference>